<dbReference type="VEuPathDB" id="TriTrypDB:TvY486_1104400"/>
<protein>
    <recommendedName>
        <fullName evidence="3">YqgE/AlgH family protein</fullName>
    </recommendedName>
</protein>
<evidence type="ECO:0008006" key="3">
    <source>
        <dbReference type="Google" id="ProtNLM"/>
    </source>
</evidence>
<dbReference type="OMA" id="GYWVVAS"/>
<dbReference type="EMBL" id="HE573027">
    <property type="protein sequence ID" value="CCC52956.1"/>
    <property type="molecule type" value="Genomic_DNA"/>
</dbReference>
<dbReference type="AlphaFoldDB" id="G0UAW9"/>
<feature type="compositionally biased region" description="Basic and acidic residues" evidence="1">
    <location>
        <begin position="203"/>
        <end position="219"/>
    </location>
</feature>
<dbReference type="PANTHER" id="PTHR30327:SF1">
    <property type="entry name" value="UPF0301 PROTEIN YQGE"/>
    <property type="match status" value="1"/>
</dbReference>
<dbReference type="Gene3D" id="3.40.1740.10">
    <property type="entry name" value="VC0467-like"/>
    <property type="match status" value="1"/>
</dbReference>
<name>G0UAW9_TRYVY</name>
<evidence type="ECO:0000313" key="2">
    <source>
        <dbReference type="EMBL" id="CCC52956.1"/>
    </source>
</evidence>
<feature type="region of interest" description="Disordered" evidence="1">
    <location>
        <begin position="203"/>
        <end position="223"/>
    </location>
</feature>
<dbReference type="Pfam" id="PF02622">
    <property type="entry name" value="DUF179"/>
    <property type="match status" value="1"/>
</dbReference>
<evidence type="ECO:0000256" key="1">
    <source>
        <dbReference type="SAM" id="MobiDB-lite"/>
    </source>
</evidence>
<dbReference type="PANTHER" id="PTHR30327">
    <property type="entry name" value="UNCHARACTERIZED PROTEIN YQGE"/>
    <property type="match status" value="1"/>
</dbReference>
<reference evidence="2" key="1">
    <citation type="journal article" date="2012" name="Proc. Natl. Acad. Sci. U.S.A.">
        <title>Antigenic diversity is generated by distinct evolutionary mechanisms in African trypanosome species.</title>
        <authorList>
            <person name="Jackson A.P."/>
            <person name="Berry A."/>
            <person name="Aslett M."/>
            <person name="Allison H.C."/>
            <person name="Burton P."/>
            <person name="Vavrova-Anderson J."/>
            <person name="Brown R."/>
            <person name="Browne H."/>
            <person name="Corton N."/>
            <person name="Hauser H."/>
            <person name="Gamble J."/>
            <person name="Gilderthorp R."/>
            <person name="Marcello L."/>
            <person name="McQuillan J."/>
            <person name="Otto T.D."/>
            <person name="Quail M.A."/>
            <person name="Sanders M.J."/>
            <person name="van Tonder A."/>
            <person name="Ginger M.L."/>
            <person name="Field M.C."/>
            <person name="Barry J.D."/>
            <person name="Hertz-Fowler C."/>
            <person name="Berriman M."/>
        </authorList>
    </citation>
    <scope>NUCLEOTIDE SEQUENCE</scope>
    <source>
        <strain evidence="2">Y486</strain>
    </source>
</reference>
<accession>G0UAW9</accession>
<organism evidence="2">
    <name type="scientific">Trypanosoma vivax (strain Y486)</name>
    <dbReference type="NCBI Taxonomy" id="1055687"/>
    <lineage>
        <taxon>Eukaryota</taxon>
        <taxon>Discoba</taxon>
        <taxon>Euglenozoa</taxon>
        <taxon>Kinetoplastea</taxon>
        <taxon>Metakinetoplastina</taxon>
        <taxon>Trypanosomatida</taxon>
        <taxon>Trypanosomatidae</taxon>
        <taxon>Trypanosoma</taxon>
        <taxon>Duttonella</taxon>
    </lineage>
</organism>
<dbReference type="SUPFAM" id="SSF143456">
    <property type="entry name" value="VC0467-like"/>
    <property type="match status" value="1"/>
</dbReference>
<gene>
    <name evidence="2" type="ORF">TVY486_1104400</name>
</gene>
<proteinExistence type="predicted"/>
<sequence length="489" mass="54411">MDKIVYAVYRQLYKKAFVVERDVAMRSALTCSPQRIYDHRRGEWLEVDATKRAQLHESRVFVDNLIRRLNDGREFYIPPVKSNAGHHSSSGISNVNNSGAGCSDLLSPSLVQILRHSFESTSFTLSQVSNAFAALKELSYVTAMADKESATIVEPPETITCMPTPRLIVVDEVKKVQHLSLTRGLADISERISGDVVGLNRTSEDDVSAKVKDASKEPYEREEDGAVAQLQEDTDNSCGERPQKNIFEAPKHAQLLMAHPQLQDFFRHTVMLVVRATESESAALVLNKPLENDEGMLMPVNATIRLRNVHPIFAKHLCNHIVMVGGPVGRGSFDSSLLLLHRIPDVEEAVPLSKSIWVDGNYDALQEKIENGTADVKDIMVVCGFSGWGVQQLEGEMRAGTWVAARASTEDPALDDFIFTLARYAGRRSSMGLDSSEGREATESVYSSFTEESRQRRTASWVWAYRTLGSPFADMARNQGLSVREPHEN</sequence>
<dbReference type="GO" id="GO:0005829">
    <property type="term" value="C:cytosol"/>
    <property type="evidence" value="ECO:0007669"/>
    <property type="project" value="TreeGrafter"/>
</dbReference>
<dbReference type="InterPro" id="IPR003774">
    <property type="entry name" value="AlgH-like"/>
</dbReference>